<feature type="chain" id="PRO_5032539018" evidence="1">
    <location>
        <begin position="19"/>
        <end position="261"/>
    </location>
</feature>
<dbReference type="OrthoDB" id="6190452at2759"/>
<gene>
    <name evidence="2" type="ORF">MGAL_10B066666</name>
</gene>
<name>A0A8B6C7J0_MYTGA</name>
<feature type="signal peptide" evidence="1">
    <location>
        <begin position="1"/>
        <end position="18"/>
    </location>
</feature>
<keyword evidence="3" id="KW-1185">Reference proteome</keyword>
<dbReference type="AlphaFoldDB" id="A0A8B6C7J0"/>
<keyword evidence="1" id="KW-0732">Signal</keyword>
<reference evidence="2" key="1">
    <citation type="submission" date="2018-11" db="EMBL/GenBank/DDBJ databases">
        <authorList>
            <person name="Alioto T."/>
            <person name="Alioto T."/>
        </authorList>
    </citation>
    <scope>NUCLEOTIDE SEQUENCE</scope>
</reference>
<proteinExistence type="predicted"/>
<dbReference type="EMBL" id="UYJE01001341">
    <property type="protein sequence ID" value="VDI01329.1"/>
    <property type="molecule type" value="Genomic_DNA"/>
</dbReference>
<accession>A0A8B6C7J0</accession>
<comment type="caution">
    <text evidence="2">The sequence shown here is derived from an EMBL/GenBank/DDBJ whole genome shotgun (WGS) entry which is preliminary data.</text>
</comment>
<dbReference type="Proteomes" id="UP000596742">
    <property type="component" value="Unassembled WGS sequence"/>
</dbReference>
<organism evidence="2 3">
    <name type="scientific">Mytilus galloprovincialis</name>
    <name type="common">Mediterranean mussel</name>
    <dbReference type="NCBI Taxonomy" id="29158"/>
    <lineage>
        <taxon>Eukaryota</taxon>
        <taxon>Metazoa</taxon>
        <taxon>Spiralia</taxon>
        <taxon>Lophotrochozoa</taxon>
        <taxon>Mollusca</taxon>
        <taxon>Bivalvia</taxon>
        <taxon>Autobranchia</taxon>
        <taxon>Pteriomorphia</taxon>
        <taxon>Mytilida</taxon>
        <taxon>Mytiloidea</taxon>
        <taxon>Mytilidae</taxon>
        <taxon>Mytilinae</taxon>
        <taxon>Mytilus</taxon>
    </lineage>
</organism>
<evidence type="ECO:0000313" key="3">
    <source>
        <dbReference type="Proteomes" id="UP000596742"/>
    </source>
</evidence>
<protein>
    <submittedName>
        <fullName evidence="2">Uncharacterized protein</fullName>
    </submittedName>
</protein>
<evidence type="ECO:0000256" key="1">
    <source>
        <dbReference type="SAM" id="SignalP"/>
    </source>
</evidence>
<sequence>MRAMIFVLLCSLFIVSHGRRPGSGVLDYDINVIEGKARFLQRIQSNIYDNVVYYHNPKHNDISETHMMQDFTRGLQISCWPELHQCFIGDIDKTLYPDPGTTIQSIGHMWSKGINSMNGDNAHTTHKYWIVNGTEITDFVHLGSHLRDLVTKFNYPLFPISYLPSNAEFITGNFPTNTHKRQMTNTATCSDGSFPSPKYGWTNGRCDYLNFCKYIGVVGGHEKYDCGNNHVVGRQAFTCFCCPNQHTVKTCTDCRQQQFHT</sequence>
<evidence type="ECO:0000313" key="2">
    <source>
        <dbReference type="EMBL" id="VDI01329.1"/>
    </source>
</evidence>